<dbReference type="PANTHER" id="PTHR36842:SF1">
    <property type="entry name" value="PROTEIN TOLB"/>
    <property type="match status" value="1"/>
</dbReference>
<comment type="caution">
    <text evidence="3">The sequence shown here is derived from an EMBL/GenBank/DDBJ whole genome shotgun (WGS) entry which is preliminary data.</text>
</comment>
<evidence type="ECO:0000256" key="1">
    <source>
        <dbReference type="ARBA" id="ARBA00009820"/>
    </source>
</evidence>
<name>A0A211ZFV3_9PROT</name>
<evidence type="ECO:0000313" key="3">
    <source>
        <dbReference type="EMBL" id="OWJ64159.1"/>
    </source>
</evidence>
<accession>A0A211ZFV3</accession>
<keyword evidence="4" id="KW-1185">Reference proteome</keyword>
<dbReference type="Gene3D" id="2.120.10.30">
    <property type="entry name" value="TolB, C-terminal domain"/>
    <property type="match status" value="2"/>
</dbReference>
<sequence>MLAHPTLPGPRRHRGGPASGGVREMRRCAWALAALLAASPLAAVAQTCRGDAARPVPVTGVAGSLQNPCLSPDGTALAFTNFKRRYNQGGAIVWTVPAAGGAPARALSPRVGAQSVNLPGQCWSAAGNAVVYSSDVVDRDEIYIVPAAAGAAKRLTDRPGFLAWEPSISPMLADRSQWIVFESHREADPDGAGELWKMKVDGSGLARLTQGADDRQPQWSPRGDRIAFQRQVKPGQWDVMTIDAAGRGLLNVTRAPSRGNTGPSWSPSGAWIVYSAGGPDLDNANLFVISATGGAPVRLTVNCGYDGAPGWSADGRTIAFESAPYDPDTRGSTTLWTIAAPAGMR</sequence>
<evidence type="ECO:0000313" key="4">
    <source>
        <dbReference type="Proteomes" id="UP000196655"/>
    </source>
</evidence>
<dbReference type="OrthoDB" id="9802240at2"/>
<dbReference type="SUPFAM" id="SSF69304">
    <property type="entry name" value="Tricorn protease N-terminal domain"/>
    <property type="match status" value="1"/>
</dbReference>
<feature type="region of interest" description="Disordered" evidence="2">
    <location>
        <begin position="1"/>
        <end position="20"/>
    </location>
</feature>
<dbReference type="Pfam" id="PF07676">
    <property type="entry name" value="PD40"/>
    <property type="match status" value="2"/>
</dbReference>
<dbReference type="InterPro" id="IPR011659">
    <property type="entry name" value="WD40"/>
</dbReference>
<evidence type="ECO:0000256" key="2">
    <source>
        <dbReference type="SAM" id="MobiDB-lite"/>
    </source>
</evidence>
<dbReference type="AlphaFoldDB" id="A0A211ZFV3"/>
<comment type="similarity">
    <text evidence="1">Belongs to the TolB family.</text>
</comment>
<gene>
    <name evidence="3" type="ORF">BWR60_26020</name>
</gene>
<dbReference type="PANTHER" id="PTHR36842">
    <property type="entry name" value="PROTEIN TOLB HOMOLOG"/>
    <property type="match status" value="1"/>
</dbReference>
<proteinExistence type="inferred from homology"/>
<reference evidence="4" key="1">
    <citation type="submission" date="2017-05" db="EMBL/GenBank/DDBJ databases">
        <authorList>
            <person name="Macchi M."/>
            <person name="Festa S."/>
            <person name="Coppotelli B.M."/>
            <person name="Morelli I.S."/>
        </authorList>
    </citation>
    <scope>NUCLEOTIDE SEQUENCE [LARGE SCALE GENOMIC DNA]</scope>
    <source>
        <strain evidence="4">I</strain>
    </source>
</reference>
<dbReference type="InterPro" id="IPR011042">
    <property type="entry name" value="6-blade_b-propeller_TolB-like"/>
</dbReference>
<dbReference type="EMBL" id="NHON01000066">
    <property type="protein sequence ID" value="OWJ64159.1"/>
    <property type="molecule type" value="Genomic_DNA"/>
</dbReference>
<dbReference type="Proteomes" id="UP000196655">
    <property type="component" value="Unassembled WGS sequence"/>
</dbReference>
<protein>
    <submittedName>
        <fullName evidence="3">Uncharacterized protein</fullName>
    </submittedName>
</protein>
<organism evidence="3 4">
    <name type="scientific">Inquilinus limosus</name>
    <dbReference type="NCBI Taxonomy" id="171674"/>
    <lineage>
        <taxon>Bacteria</taxon>
        <taxon>Pseudomonadati</taxon>
        <taxon>Pseudomonadota</taxon>
        <taxon>Alphaproteobacteria</taxon>
        <taxon>Rhodospirillales</taxon>
        <taxon>Rhodospirillaceae</taxon>
        <taxon>Inquilinus</taxon>
    </lineage>
</organism>